<dbReference type="Proteomes" id="UP001160148">
    <property type="component" value="Unassembled WGS sequence"/>
</dbReference>
<comment type="caution">
    <text evidence="1">The sequence shown here is derived from an EMBL/GenBank/DDBJ whole genome shotgun (WGS) entry which is preliminary data.</text>
</comment>
<proteinExistence type="predicted"/>
<evidence type="ECO:0008006" key="3">
    <source>
        <dbReference type="Google" id="ProtNLM"/>
    </source>
</evidence>
<sequence length="145" mass="16426">MHLVSAIIVGSSSDSESLSAVIGKKSPLQYNNSSEDDDDVKFSCGKKRRLNVTERYKNVSNKMAKYCPICSYKTDDNKLTRHIGIKHEKCLKYPANRSLKKIGMTLGKESRRSISLVLMSNIKEKMGPYWGDVSFRRIAFQLCVI</sequence>
<organism evidence="1 2">
    <name type="scientific">Macrosiphum euphorbiae</name>
    <name type="common">potato aphid</name>
    <dbReference type="NCBI Taxonomy" id="13131"/>
    <lineage>
        <taxon>Eukaryota</taxon>
        <taxon>Metazoa</taxon>
        <taxon>Ecdysozoa</taxon>
        <taxon>Arthropoda</taxon>
        <taxon>Hexapoda</taxon>
        <taxon>Insecta</taxon>
        <taxon>Pterygota</taxon>
        <taxon>Neoptera</taxon>
        <taxon>Paraneoptera</taxon>
        <taxon>Hemiptera</taxon>
        <taxon>Sternorrhyncha</taxon>
        <taxon>Aphidomorpha</taxon>
        <taxon>Aphidoidea</taxon>
        <taxon>Aphididae</taxon>
        <taxon>Macrosiphini</taxon>
        <taxon>Macrosiphum</taxon>
    </lineage>
</organism>
<evidence type="ECO:0000313" key="1">
    <source>
        <dbReference type="EMBL" id="CAI6371071.1"/>
    </source>
</evidence>
<dbReference type="AlphaFoldDB" id="A0AAV0XSC9"/>
<protein>
    <recommendedName>
        <fullName evidence="3">BED-type domain-containing protein</fullName>
    </recommendedName>
</protein>
<accession>A0AAV0XSC9</accession>
<keyword evidence="2" id="KW-1185">Reference proteome</keyword>
<dbReference type="EMBL" id="CARXXK010000727">
    <property type="protein sequence ID" value="CAI6371071.1"/>
    <property type="molecule type" value="Genomic_DNA"/>
</dbReference>
<gene>
    <name evidence="1" type="ORF">MEUPH1_LOCUS25117</name>
</gene>
<name>A0AAV0XSC9_9HEMI</name>
<evidence type="ECO:0000313" key="2">
    <source>
        <dbReference type="Proteomes" id="UP001160148"/>
    </source>
</evidence>
<reference evidence="1 2" key="1">
    <citation type="submission" date="2023-01" db="EMBL/GenBank/DDBJ databases">
        <authorList>
            <person name="Whitehead M."/>
        </authorList>
    </citation>
    <scope>NUCLEOTIDE SEQUENCE [LARGE SCALE GENOMIC DNA]</scope>
</reference>